<gene>
    <name evidence="2" type="ORF">GMBLW1_00930</name>
</gene>
<dbReference type="InterPro" id="IPR047794">
    <property type="entry name" value="C45_proenzyme-like"/>
</dbReference>
<protein>
    <recommendedName>
        <fullName evidence="1">Peptidase C45 hydrolase domain-containing protein</fullName>
    </recommendedName>
</protein>
<evidence type="ECO:0000313" key="2">
    <source>
        <dbReference type="EMBL" id="VIP03867.1"/>
    </source>
</evidence>
<dbReference type="InParanoid" id="A0A6C2YR86"/>
<name>A0A6C2YR86_9BACT</name>
<dbReference type="PANTHER" id="PTHR34180:SF1">
    <property type="entry name" value="BETA-ALANYL-DOPAMINE_CARCININE HYDROLASE"/>
    <property type="match status" value="1"/>
</dbReference>
<dbReference type="GO" id="GO:0016740">
    <property type="term" value="F:transferase activity"/>
    <property type="evidence" value="ECO:0007669"/>
    <property type="project" value="UniProtKB-KW"/>
</dbReference>
<dbReference type="KEGG" id="tim:GMBLW1_00930"/>
<dbReference type="Proteomes" id="UP000464378">
    <property type="component" value="Chromosome"/>
</dbReference>
<evidence type="ECO:0000313" key="3">
    <source>
        <dbReference type="Proteomes" id="UP000464378"/>
    </source>
</evidence>
<organism evidence="2">
    <name type="scientific">Tuwongella immobilis</name>
    <dbReference type="NCBI Taxonomy" id="692036"/>
    <lineage>
        <taxon>Bacteria</taxon>
        <taxon>Pseudomonadati</taxon>
        <taxon>Planctomycetota</taxon>
        <taxon>Planctomycetia</taxon>
        <taxon>Gemmatales</taxon>
        <taxon>Gemmataceae</taxon>
        <taxon>Tuwongella</taxon>
    </lineage>
</organism>
<feature type="domain" description="Peptidase C45 hydrolase" evidence="1">
    <location>
        <begin position="90"/>
        <end position="268"/>
    </location>
</feature>
<reference evidence="2" key="1">
    <citation type="submission" date="2019-04" db="EMBL/GenBank/DDBJ databases">
        <authorList>
            <consortium name="Science for Life Laboratories"/>
        </authorList>
    </citation>
    <scope>NUCLEOTIDE SEQUENCE</scope>
    <source>
        <strain evidence="2">MBLW1</strain>
    </source>
</reference>
<accession>A0A6C2YR86</accession>
<dbReference type="InterPro" id="IPR005079">
    <property type="entry name" value="Peptidase_C45_hydrolase"/>
</dbReference>
<dbReference type="InterPro" id="IPR047801">
    <property type="entry name" value="Peptidase_C45"/>
</dbReference>
<dbReference type="AlphaFoldDB" id="A0A6C2YR86"/>
<dbReference type="Pfam" id="PF03417">
    <property type="entry name" value="AAT"/>
    <property type="match status" value="1"/>
</dbReference>
<dbReference type="NCBIfam" id="NF040521">
    <property type="entry name" value="C45_proenzyme"/>
    <property type="match status" value="1"/>
</dbReference>
<dbReference type="RefSeq" id="WP_162659018.1">
    <property type="nucleotide sequence ID" value="NZ_LR593887.1"/>
</dbReference>
<dbReference type="EMBL" id="LR593887">
    <property type="protein sequence ID" value="VTS05101.1"/>
    <property type="molecule type" value="Genomic_DNA"/>
</dbReference>
<keyword evidence="3" id="KW-1185">Reference proteome</keyword>
<keyword evidence="2" id="KW-0808">Transferase</keyword>
<dbReference type="EMBL" id="LR586016">
    <property type="protein sequence ID" value="VIP03867.1"/>
    <property type="molecule type" value="Genomic_DNA"/>
</dbReference>
<evidence type="ECO:0000259" key="1">
    <source>
        <dbReference type="Pfam" id="PF03417"/>
    </source>
</evidence>
<sequence>MNVVECPLIERPWPEQWLDASRELLTQTLEQMPDEARLLALLAIQRFPEHGERNLQLAEELGVPEELLMLGTISYDIAMTFGCSTMAVATAEGPVLARNMDWFPERAIARASCITRLDHGWSAGFVGTVGVVTGLSERGFAVALNAVAHPESDRRGYPMLLFLRHLLDSATDFDHAVEIARRTPLASSGLLTLVGTRNDQRICIERTPSQHRLIRPEGDAALVTTNHFRLMEPETSCVRWSTVTSSAKTLSRMPGDSDFLQILTHPQVEQSITAQHVIATPSQQRLKMWVPARLLE</sequence>
<dbReference type="Gene3D" id="3.60.60.10">
    <property type="entry name" value="Penicillin V Acylase, Chain A"/>
    <property type="match status" value="1"/>
</dbReference>
<proteinExistence type="predicted"/>
<dbReference type="PANTHER" id="PTHR34180">
    <property type="entry name" value="PEPTIDASE C45"/>
    <property type="match status" value="1"/>
</dbReference>